<evidence type="ECO:0000256" key="6">
    <source>
        <dbReference type="SAM" id="Phobius"/>
    </source>
</evidence>
<feature type="region of interest" description="Disordered" evidence="5">
    <location>
        <begin position="189"/>
        <end position="234"/>
    </location>
</feature>
<sequence length="234" mass="25780">MNYFDLVVSIIILLLGLKGILNGLFKEAFGLIGIIGGLFVASRMGEKVGEYLNENIFHFTNSSVISFTGFLFTLAVFWLSMIALGAAFKKLSSLSGLGLVDRIFGFIFASGKFFLIASVIAFAVFNVKAIKPHLDKATKGSILFPILVETGGYIMKMDPTKMSNKINTTIDETTQNMQENMQKNVEEEVKKAVENAKETIKESTQEAETENATEAENTTETSEKEAESEKITEK</sequence>
<evidence type="ECO:0000256" key="1">
    <source>
        <dbReference type="ARBA" id="ARBA00004141"/>
    </source>
</evidence>
<protein>
    <submittedName>
        <fullName evidence="7">Colicin V production protein</fullName>
    </submittedName>
</protein>
<gene>
    <name evidence="7" type="ORF">MNB_SM-5-1544</name>
</gene>
<keyword evidence="2 6" id="KW-0812">Transmembrane</keyword>
<dbReference type="PANTHER" id="PTHR36926:SF1">
    <property type="entry name" value="COLICIN V PRODUCTION PROTEIN"/>
    <property type="match status" value="1"/>
</dbReference>
<organism evidence="7">
    <name type="scientific">hydrothermal vent metagenome</name>
    <dbReference type="NCBI Taxonomy" id="652676"/>
    <lineage>
        <taxon>unclassified sequences</taxon>
        <taxon>metagenomes</taxon>
        <taxon>ecological metagenomes</taxon>
    </lineage>
</organism>
<feature type="compositionally biased region" description="Basic and acidic residues" evidence="5">
    <location>
        <begin position="221"/>
        <end position="234"/>
    </location>
</feature>
<evidence type="ECO:0000256" key="5">
    <source>
        <dbReference type="SAM" id="MobiDB-lite"/>
    </source>
</evidence>
<proteinExistence type="predicted"/>
<dbReference type="Pfam" id="PF02674">
    <property type="entry name" value="Colicin_V"/>
    <property type="match status" value="1"/>
</dbReference>
<dbReference type="InterPro" id="IPR003825">
    <property type="entry name" value="Colicin-V_CvpA"/>
</dbReference>
<comment type="subcellular location">
    <subcellularLocation>
        <location evidence="1">Membrane</location>
        <topology evidence="1">Multi-pass membrane protein</topology>
    </subcellularLocation>
</comment>
<accession>A0A1W1BVD0</accession>
<dbReference type="GO" id="GO:0009403">
    <property type="term" value="P:toxin biosynthetic process"/>
    <property type="evidence" value="ECO:0007669"/>
    <property type="project" value="InterPro"/>
</dbReference>
<keyword evidence="4 6" id="KW-0472">Membrane</keyword>
<name>A0A1W1BVD0_9ZZZZ</name>
<feature type="compositionally biased region" description="Basic and acidic residues" evidence="5">
    <location>
        <begin position="189"/>
        <end position="204"/>
    </location>
</feature>
<evidence type="ECO:0000256" key="3">
    <source>
        <dbReference type="ARBA" id="ARBA00022989"/>
    </source>
</evidence>
<evidence type="ECO:0000313" key="7">
    <source>
        <dbReference type="EMBL" id="SFV57402.1"/>
    </source>
</evidence>
<dbReference type="InterPro" id="IPR052719">
    <property type="entry name" value="CvpA-like"/>
</dbReference>
<dbReference type="AlphaFoldDB" id="A0A1W1BVD0"/>
<feature type="transmembrane region" description="Helical" evidence="6">
    <location>
        <begin position="99"/>
        <end position="125"/>
    </location>
</feature>
<feature type="transmembrane region" description="Helical" evidence="6">
    <location>
        <begin position="65"/>
        <end position="87"/>
    </location>
</feature>
<evidence type="ECO:0000256" key="4">
    <source>
        <dbReference type="ARBA" id="ARBA00023136"/>
    </source>
</evidence>
<dbReference type="PANTHER" id="PTHR36926">
    <property type="entry name" value="COLICIN V PRODUCTION PROTEIN"/>
    <property type="match status" value="1"/>
</dbReference>
<feature type="transmembrane region" description="Helical" evidence="6">
    <location>
        <begin position="28"/>
        <end position="45"/>
    </location>
</feature>
<evidence type="ECO:0000256" key="2">
    <source>
        <dbReference type="ARBA" id="ARBA00022692"/>
    </source>
</evidence>
<keyword evidence="3 6" id="KW-1133">Transmembrane helix</keyword>
<dbReference type="GO" id="GO:0016020">
    <property type="term" value="C:membrane"/>
    <property type="evidence" value="ECO:0007669"/>
    <property type="project" value="UniProtKB-SubCell"/>
</dbReference>
<dbReference type="EMBL" id="FPHH01000045">
    <property type="protein sequence ID" value="SFV57402.1"/>
    <property type="molecule type" value="Genomic_DNA"/>
</dbReference>
<reference evidence="7" key="1">
    <citation type="submission" date="2016-10" db="EMBL/GenBank/DDBJ databases">
        <authorList>
            <person name="de Groot N.N."/>
        </authorList>
    </citation>
    <scope>NUCLEOTIDE SEQUENCE</scope>
</reference>